<protein>
    <submittedName>
        <fullName evidence="2">Uncharacterized protein</fullName>
    </submittedName>
</protein>
<evidence type="ECO:0000256" key="1">
    <source>
        <dbReference type="SAM" id="Phobius"/>
    </source>
</evidence>
<keyword evidence="1" id="KW-0812">Transmembrane</keyword>
<organism evidence="2 3">
    <name type="scientific">Aspergillus avenaceus</name>
    <dbReference type="NCBI Taxonomy" id="36643"/>
    <lineage>
        <taxon>Eukaryota</taxon>
        <taxon>Fungi</taxon>
        <taxon>Dikarya</taxon>
        <taxon>Ascomycota</taxon>
        <taxon>Pezizomycotina</taxon>
        <taxon>Eurotiomycetes</taxon>
        <taxon>Eurotiomycetidae</taxon>
        <taxon>Eurotiales</taxon>
        <taxon>Aspergillaceae</taxon>
        <taxon>Aspergillus</taxon>
        <taxon>Aspergillus subgen. Circumdati</taxon>
    </lineage>
</organism>
<evidence type="ECO:0000313" key="3">
    <source>
        <dbReference type="Proteomes" id="UP000325780"/>
    </source>
</evidence>
<feature type="transmembrane region" description="Helical" evidence="1">
    <location>
        <begin position="79"/>
        <end position="97"/>
    </location>
</feature>
<dbReference type="OrthoDB" id="3692311at2759"/>
<feature type="transmembrane region" description="Helical" evidence="1">
    <location>
        <begin position="38"/>
        <end position="59"/>
    </location>
</feature>
<keyword evidence="3" id="KW-1185">Reference proteome</keyword>
<keyword evidence="1" id="KW-1133">Transmembrane helix</keyword>
<proteinExistence type="predicted"/>
<evidence type="ECO:0000313" key="2">
    <source>
        <dbReference type="EMBL" id="KAE8153079.1"/>
    </source>
</evidence>
<keyword evidence="1" id="KW-0472">Membrane</keyword>
<name>A0A5N6U3S2_ASPAV</name>
<dbReference type="AlphaFoldDB" id="A0A5N6U3S2"/>
<gene>
    <name evidence="2" type="ORF">BDV25DRAFT_45282</name>
</gene>
<feature type="transmembrane region" description="Helical" evidence="1">
    <location>
        <begin position="131"/>
        <end position="149"/>
    </location>
</feature>
<feature type="transmembrane region" description="Helical" evidence="1">
    <location>
        <begin position="549"/>
        <end position="569"/>
    </location>
</feature>
<accession>A0A5N6U3S2</accession>
<sequence length="648" mass="70681">MKTTTIGGSDAEGRTSITAWPSQPRTLQRSIGSHTIRATFDVFAVLASIPFLVLAGIAINRHNKEVNDDDWKRIQRGMSAAVTAFPILFAAVTGRMTRAVATWRLERGAPLGTLEQLFWSNTIMSAITTQIFMKSFNLLGLGMIALWALSPLGGQSSLHIIDTDRDARISSVNVTYLSSQFPSEFTTGSDTQSGVSQLNAIYLSSLLSPQSSKESTMDIWGNVKIPAISGLGPPLNSSGWREVDNHTSLTYTSLLGVPAQGSEAGSNTTFQIETSYFDIDCYDLQRKVGLIPLLGTSNLTLSQNDKPPIINKTVDGTFLGTNGSEGCSVGPCSPSWSLGINQYVTNHLWGSYGLFPNISGNDKTYFTDKPILLFQSRYWSGERYDSTLAYCHINQVYVEVFITCISTDSPTLQCAVTAMRDSLRPHPARDVTPFIFPGLITNFAKNLVVAGSGHAGTNTLTERYINNTANPLAADIKDNPLFKLPKQVLSERLTQVINTYYLGSISTMAITGNMSAASDEQRDPGPFVRFANGTQVAWEPYRYVVNPGWMTVFVVSSVVMLIAAMYTAVIMHITNIPDILGYVSTLTRDNENSAFPHGGTMLDGLERSQLLKDMPVRLGDVRAGEANGYLALTGSGLAQRAERDRLYE</sequence>
<reference evidence="2 3" key="1">
    <citation type="submission" date="2019-04" db="EMBL/GenBank/DDBJ databases">
        <title>Friends and foes A comparative genomics study of 23 Aspergillus species from section Flavi.</title>
        <authorList>
            <consortium name="DOE Joint Genome Institute"/>
            <person name="Kjaerbolling I."/>
            <person name="Vesth T."/>
            <person name="Frisvad J.C."/>
            <person name="Nybo J.L."/>
            <person name="Theobald S."/>
            <person name="Kildgaard S."/>
            <person name="Isbrandt T."/>
            <person name="Kuo A."/>
            <person name="Sato A."/>
            <person name="Lyhne E.K."/>
            <person name="Kogle M.E."/>
            <person name="Wiebenga A."/>
            <person name="Kun R.S."/>
            <person name="Lubbers R.J."/>
            <person name="Makela M.R."/>
            <person name="Barry K."/>
            <person name="Chovatia M."/>
            <person name="Clum A."/>
            <person name="Daum C."/>
            <person name="Haridas S."/>
            <person name="He G."/>
            <person name="LaButti K."/>
            <person name="Lipzen A."/>
            <person name="Mondo S."/>
            <person name="Riley R."/>
            <person name="Salamov A."/>
            <person name="Simmons B.A."/>
            <person name="Magnuson J.K."/>
            <person name="Henrissat B."/>
            <person name="Mortensen U.H."/>
            <person name="Larsen T.O."/>
            <person name="Devries R.P."/>
            <person name="Grigoriev I.V."/>
            <person name="Machida M."/>
            <person name="Baker S.E."/>
            <person name="Andersen M.R."/>
        </authorList>
    </citation>
    <scope>NUCLEOTIDE SEQUENCE [LARGE SCALE GENOMIC DNA]</scope>
    <source>
        <strain evidence="2 3">IBT 18842</strain>
    </source>
</reference>
<dbReference type="Proteomes" id="UP000325780">
    <property type="component" value="Unassembled WGS sequence"/>
</dbReference>
<dbReference type="EMBL" id="ML742044">
    <property type="protein sequence ID" value="KAE8153079.1"/>
    <property type="molecule type" value="Genomic_DNA"/>
</dbReference>